<dbReference type="SUPFAM" id="SSF47323">
    <property type="entry name" value="Anticodon-binding domain of a subclass of class I aminoacyl-tRNA synthetases"/>
    <property type="match status" value="1"/>
</dbReference>
<dbReference type="Pfam" id="PF19303">
    <property type="entry name" value="Anticodon_3"/>
    <property type="match status" value="1"/>
</dbReference>
<dbReference type="AlphaFoldDB" id="A0A3D9ZNA3"/>
<evidence type="ECO:0000256" key="11">
    <source>
        <dbReference type="ARBA" id="ARBA00030904"/>
    </source>
</evidence>
<reference evidence="16 17" key="1">
    <citation type="submission" date="2018-08" db="EMBL/GenBank/DDBJ databases">
        <title>Sequencing the genomes of 1000 actinobacteria strains.</title>
        <authorList>
            <person name="Klenk H.-P."/>
        </authorList>
    </citation>
    <scope>NUCLEOTIDE SEQUENCE [LARGE SCALE GENOMIC DNA]</scope>
    <source>
        <strain evidence="16 17">DSM 44099</strain>
    </source>
</reference>
<organism evidence="16 17">
    <name type="scientific">Asanoa ferruginea</name>
    <dbReference type="NCBI Taxonomy" id="53367"/>
    <lineage>
        <taxon>Bacteria</taxon>
        <taxon>Bacillati</taxon>
        <taxon>Actinomycetota</taxon>
        <taxon>Actinomycetes</taxon>
        <taxon>Micromonosporales</taxon>
        <taxon>Micromonosporaceae</taxon>
        <taxon>Asanoa</taxon>
    </lineage>
</organism>
<sequence length="521" mass="57025">MARLTSVEGVANTGFISTTIPYVNARPHLGHALEFVETDAYARFMRTQLDDVFFLTGSDENSLKNVLAAESAGISTADLVARNVVAFQDLLARLGCVPDHFVRTSVDPLHLEGATEIWRRMAAAGDIYTRAYEGLYCVGCEQFYEPDELVDGHCPEHLTEPERVREENYFFRLSRYQEDLLKSLESGELTVHPETRRNEVLAFVRAGLQDISVSRSAQRAHGWGIPVPGDDSQVMYVWIDALTNYTNALGWTRDDPRYQRFWAGADRRTHVMGKGVIRFHAVYWPAMLLSAGLPLPTDLVVHGYITAGGRKLGKSLGNAVDPVALIDRYGARAVRYALLATFAPFGDGDVTEERIVAAYNTDLANGLGNLVSRVTSMIGRYRGGVVPSGATDSGLGEPVATAIRDVETAMTAFDHRTAIQHLNTLVGRCNAYVDDNAPWHLAKRPEDAERLDTCLLQTAAAVRALGVLLRPFLPDAATEILAALGQPADRRLTAGGWLDGMAGTRVDKPAAIFPRIDAPAT</sequence>
<dbReference type="InterPro" id="IPR041872">
    <property type="entry name" value="Anticodon_Met"/>
</dbReference>
<evidence type="ECO:0000313" key="17">
    <source>
        <dbReference type="Proteomes" id="UP000256913"/>
    </source>
</evidence>
<dbReference type="PROSITE" id="PS00178">
    <property type="entry name" value="AA_TRNA_LIGASE_I"/>
    <property type="match status" value="1"/>
</dbReference>
<dbReference type="PANTHER" id="PTHR43326:SF1">
    <property type="entry name" value="METHIONINE--TRNA LIGASE, MITOCHONDRIAL"/>
    <property type="match status" value="1"/>
</dbReference>
<feature type="domain" description="Methionyl/Leucyl tRNA synthetase" evidence="14">
    <location>
        <begin position="15"/>
        <end position="158"/>
    </location>
</feature>
<dbReference type="Gene3D" id="1.10.730.10">
    <property type="entry name" value="Isoleucyl-tRNA Synthetase, Domain 1"/>
    <property type="match status" value="1"/>
</dbReference>
<evidence type="ECO:0000256" key="4">
    <source>
        <dbReference type="ARBA" id="ARBA00018753"/>
    </source>
</evidence>
<dbReference type="CDD" id="cd00814">
    <property type="entry name" value="MetRS_core"/>
    <property type="match status" value="1"/>
</dbReference>
<keyword evidence="5" id="KW-0963">Cytoplasm</keyword>
<evidence type="ECO:0000313" key="16">
    <source>
        <dbReference type="EMBL" id="REF98687.1"/>
    </source>
</evidence>
<dbReference type="Proteomes" id="UP000256913">
    <property type="component" value="Unassembled WGS sequence"/>
</dbReference>
<dbReference type="FunFam" id="2.170.220.10:FF:000001">
    <property type="entry name" value="methionine--tRNA ligase, mitochondrial"/>
    <property type="match status" value="1"/>
</dbReference>
<dbReference type="EC" id="6.1.1.10" evidence="3"/>
<evidence type="ECO:0000256" key="9">
    <source>
        <dbReference type="ARBA" id="ARBA00022917"/>
    </source>
</evidence>
<evidence type="ECO:0000256" key="6">
    <source>
        <dbReference type="ARBA" id="ARBA00022598"/>
    </source>
</evidence>
<comment type="caution">
    <text evidence="16">The sequence shown here is derived from an EMBL/GenBank/DDBJ whole genome shotgun (WGS) entry which is preliminary data.</text>
</comment>
<dbReference type="PRINTS" id="PR01041">
    <property type="entry name" value="TRNASYNTHMET"/>
</dbReference>
<dbReference type="GO" id="GO:0004825">
    <property type="term" value="F:methionine-tRNA ligase activity"/>
    <property type="evidence" value="ECO:0007669"/>
    <property type="project" value="UniProtKB-EC"/>
</dbReference>
<protein>
    <recommendedName>
        <fullName evidence="4">Methionine--tRNA ligase</fullName>
        <ecNumber evidence="3">6.1.1.10</ecNumber>
    </recommendedName>
    <alternativeName>
        <fullName evidence="11">Methionyl-tRNA synthetase</fullName>
    </alternativeName>
</protein>
<feature type="domain" description="Methionyl-tRNA synthetase anticodon-binding" evidence="15">
    <location>
        <begin position="389"/>
        <end position="516"/>
    </location>
</feature>
<dbReference type="InterPro" id="IPR015413">
    <property type="entry name" value="Methionyl/Leucyl_tRNA_Synth"/>
</dbReference>
<comment type="function">
    <text evidence="1">Is required not only for elongation of protein synthesis but also for the initiation of all mRNA translation through initiator tRNA(fMet) aminoacylation.</text>
</comment>
<dbReference type="PANTHER" id="PTHR43326">
    <property type="entry name" value="METHIONYL-TRNA SYNTHETASE"/>
    <property type="match status" value="1"/>
</dbReference>
<evidence type="ECO:0000259" key="14">
    <source>
        <dbReference type="Pfam" id="PF09334"/>
    </source>
</evidence>
<gene>
    <name evidence="16" type="ORF">DFJ67_4705</name>
</gene>
<keyword evidence="17" id="KW-1185">Reference proteome</keyword>
<dbReference type="InterPro" id="IPR014758">
    <property type="entry name" value="Met-tRNA_synth"/>
</dbReference>
<dbReference type="GO" id="GO:0006431">
    <property type="term" value="P:methionyl-tRNA aminoacylation"/>
    <property type="evidence" value="ECO:0007669"/>
    <property type="project" value="InterPro"/>
</dbReference>
<dbReference type="Gene3D" id="2.170.220.10">
    <property type="match status" value="1"/>
</dbReference>
<keyword evidence="8 13" id="KW-0067">ATP-binding</keyword>
<keyword evidence="10 13" id="KW-0030">Aminoacyl-tRNA synthetase</keyword>
<dbReference type="InterPro" id="IPR033911">
    <property type="entry name" value="MetRS_core"/>
</dbReference>
<proteinExistence type="inferred from homology"/>
<dbReference type="InterPro" id="IPR001412">
    <property type="entry name" value="aa-tRNA-synth_I_CS"/>
</dbReference>
<feature type="domain" description="Methionyl/Leucyl tRNA synthetase" evidence="14">
    <location>
        <begin position="161"/>
        <end position="374"/>
    </location>
</feature>
<dbReference type="Pfam" id="PF09334">
    <property type="entry name" value="tRNA-synt_1g"/>
    <property type="match status" value="2"/>
</dbReference>
<evidence type="ECO:0000256" key="7">
    <source>
        <dbReference type="ARBA" id="ARBA00022741"/>
    </source>
</evidence>
<comment type="similarity">
    <text evidence="13">Belongs to the class-I aminoacyl-tRNA synthetase family.</text>
</comment>
<evidence type="ECO:0000256" key="12">
    <source>
        <dbReference type="ARBA" id="ARBA00047364"/>
    </source>
</evidence>
<evidence type="ECO:0000256" key="5">
    <source>
        <dbReference type="ARBA" id="ARBA00022490"/>
    </source>
</evidence>
<comment type="catalytic activity">
    <reaction evidence="12">
        <text>tRNA(Met) + L-methionine + ATP = L-methionyl-tRNA(Met) + AMP + diphosphate</text>
        <dbReference type="Rhea" id="RHEA:13481"/>
        <dbReference type="Rhea" id="RHEA-COMP:9667"/>
        <dbReference type="Rhea" id="RHEA-COMP:9698"/>
        <dbReference type="ChEBI" id="CHEBI:30616"/>
        <dbReference type="ChEBI" id="CHEBI:33019"/>
        <dbReference type="ChEBI" id="CHEBI:57844"/>
        <dbReference type="ChEBI" id="CHEBI:78442"/>
        <dbReference type="ChEBI" id="CHEBI:78530"/>
        <dbReference type="ChEBI" id="CHEBI:456215"/>
        <dbReference type="EC" id="6.1.1.10"/>
    </reaction>
</comment>
<evidence type="ECO:0000259" key="15">
    <source>
        <dbReference type="Pfam" id="PF19303"/>
    </source>
</evidence>
<evidence type="ECO:0000256" key="13">
    <source>
        <dbReference type="RuleBase" id="RU363039"/>
    </source>
</evidence>
<evidence type="ECO:0000256" key="2">
    <source>
        <dbReference type="ARBA" id="ARBA00004496"/>
    </source>
</evidence>
<name>A0A3D9ZNA3_9ACTN</name>
<evidence type="ECO:0000256" key="10">
    <source>
        <dbReference type="ARBA" id="ARBA00023146"/>
    </source>
</evidence>
<comment type="subcellular location">
    <subcellularLocation>
        <location evidence="2">Cytoplasm</location>
    </subcellularLocation>
</comment>
<dbReference type="EMBL" id="QUMQ01000001">
    <property type="protein sequence ID" value="REF98687.1"/>
    <property type="molecule type" value="Genomic_DNA"/>
</dbReference>
<evidence type="ECO:0000256" key="8">
    <source>
        <dbReference type="ARBA" id="ARBA00022840"/>
    </source>
</evidence>
<evidence type="ECO:0000256" key="1">
    <source>
        <dbReference type="ARBA" id="ARBA00003314"/>
    </source>
</evidence>
<dbReference type="InterPro" id="IPR023457">
    <property type="entry name" value="Met-tRNA_synth_2"/>
</dbReference>
<dbReference type="SUPFAM" id="SSF52374">
    <property type="entry name" value="Nucleotidylyl transferase"/>
    <property type="match status" value="1"/>
</dbReference>
<dbReference type="GO" id="GO:0005737">
    <property type="term" value="C:cytoplasm"/>
    <property type="evidence" value="ECO:0007669"/>
    <property type="project" value="UniProtKB-SubCell"/>
</dbReference>
<dbReference type="CDD" id="cd07957">
    <property type="entry name" value="Anticodon_Ia_Met"/>
    <property type="match status" value="1"/>
</dbReference>
<keyword evidence="6 13" id="KW-0436">Ligase</keyword>
<keyword evidence="9 13" id="KW-0648">Protein biosynthesis</keyword>
<dbReference type="GO" id="GO:0005524">
    <property type="term" value="F:ATP binding"/>
    <property type="evidence" value="ECO:0007669"/>
    <property type="project" value="UniProtKB-KW"/>
</dbReference>
<accession>A0A3D9ZNA3</accession>
<dbReference type="InterPro" id="IPR014729">
    <property type="entry name" value="Rossmann-like_a/b/a_fold"/>
</dbReference>
<dbReference type="NCBIfam" id="TIGR00398">
    <property type="entry name" value="metG"/>
    <property type="match status" value="1"/>
</dbReference>
<evidence type="ECO:0000256" key="3">
    <source>
        <dbReference type="ARBA" id="ARBA00012838"/>
    </source>
</evidence>
<dbReference type="Gene3D" id="3.40.50.620">
    <property type="entry name" value="HUPs"/>
    <property type="match status" value="1"/>
</dbReference>
<keyword evidence="7 13" id="KW-0547">Nucleotide-binding</keyword>
<dbReference type="InterPro" id="IPR009080">
    <property type="entry name" value="tRNAsynth_Ia_anticodon-bd"/>
</dbReference>